<evidence type="ECO:0000256" key="5">
    <source>
        <dbReference type="ARBA" id="ARBA00023136"/>
    </source>
</evidence>
<organism evidence="8 9">
    <name type="scientific">Streptosporangium carneum</name>
    <dbReference type="NCBI Taxonomy" id="47481"/>
    <lineage>
        <taxon>Bacteria</taxon>
        <taxon>Bacillati</taxon>
        <taxon>Actinomycetota</taxon>
        <taxon>Actinomycetes</taxon>
        <taxon>Streptosporangiales</taxon>
        <taxon>Streptosporangiaceae</taxon>
        <taxon>Streptosporangium</taxon>
    </lineage>
</organism>
<feature type="transmembrane region" description="Helical" evidence="6">
    <location>
        <begin position="106"/>
        <end position="128"/>
    </location>
</feature>
<comment type="caution">
    <text evidence="8">The sequence shown here is derived from an EMBL/GenBank/DDBJ whole genome shotgun (WGS) entry which is preliminary data.</text>
</comment>
<name>A0A9W6HZQ1_9ACTN</name>
<feature type="transmembrane region" description="Helical" evidence="6">
    <location>
        <begin position="135"/>
        <end position="157"/>
    </location>
</feature>
<dbReference type="InterPro" id="IPR036259">
    <property type="entry name" value="MFS_trans_sf"/>
</dbReference>
<keyword evidence="9" id="KW-1185">Reference proteome</keyword>
<keyword evidence="4 6" id="KW-1133">Transmembrane helix</keyword>
<gene>
    <name evidence="8" type="ORF">GCM10017600_20290</name>
</gene>
<dbReference type="SUPFAM" id="SSF103473">
    <property type="entry name" value="MFS general substrate transporter"/>
    <property type="match status" value="1"/>
</dbReference>
<dbReference type="Gene3D" id="1.20.1720.10">
    <property type="entry name" value="Multidrug resistance protein D"/>
    <property type="match status" value="1"/>
</dbReference>
<keyword evidence="2" id="KW-0813">Transport</keyword>
<dbReference type="RefSeq" id="WP_271217126.1">
    <property type="nucleotide sequence ID" value="NZ_BAAAVD010000003.1"/>
</dbReference>
<dbReference type="AlphaFoldDB" id="A0A9W6HZQ1"/>
<dbReference type="PROSITE" id="PS50850">
    <property type="entry name" value="MFS"/>
    <property type="match status" value="1"/>
</dbReference>
<evidence type="ECO:0000256" key="1">
    <source>
        <dbReference type="ARBA" id="ARBA00004651"/>
    </source>
</evidence>
<feature type="transmembrane region" description="Helical" evidence="6">
    <location>
        <begin position="66"/>
        <end position="86"/>
    </location>
</feature>
<reference evidence="8" key="1">
    <citation type="journal article" date="2014" name="Int. J. Syst. Evol. Microbiol.">
        <title>Complete genome sequence of Corynebacterium casei LMG S-19264T (=DSM 44701T), isolated from a smear-ripened cheese.</title>
        <authorList>
            <consortium name="US DOE Joint Genome Institute (JGI-PGF)"/>
            <person name="Walter F."/>
            <person name="Albersmeier A."/>
            <person name="Kalinowski J."/>
            <person name="Ruckert C."/>
        </authorList>
    </citation>
    <scope>NUCLEOTIDE SEQUENCE</scope>
    <source>
        <strain evidence="8">VKM Ac-2007</strain>
    </source>
</reference>
<dbReference type="Pfam" id="PF07690">
    <property type="entry name" value="MFS_1"/>
    <property type="match status" value="1"/>
</dbReference>
<evidence type="ECO:0000256" key="3">
    <source>
        <dbReference type="ARBA" id="ARBA00022692"/>
    </source>
</evidence>
<evidence type="ECO:0000256" key="4">
    <source>
        <dbReference type="ARBA" id="ARBA00022989"/>
    </source>
</evidence>
<dbReference type="GO" id="GO:0005886">
    <property type="term" value="C:plasma membrane"/>
    <property type="evidence" value="ECO:0007669"/>
    <property type="project" value="UniProtKB-SubCell"/>
</dbReference>
<comment type="subcellular location">
    <subcellularLocation>
        <location evidence="1">Cell membrane</location>
        <topology evidence="1">Multi-pass membrane protein</topology>
    </subcellularLocation>
</comment>
<evidence type="ECO:0000313" key="9">
    <source>
        <dbReference type="Proteomes" id="UP001143474"/>
    </source>
</evidence>
<feature type="transmembrane region" description="Helical" evidence="6">
    <location>
        <begin position="37"/>
        <end position="59"/>
    </location>
</feature>
<dbReference type="EMBL" id="BSEV01000003">
    <property type="protein sequence ID" value="GLK08624.1"/>
    <property type="molecule type" value="Genomic_DNA"/>
</dbReference>
<dbReference type="Proteomes" id="UP001143474">
    <property type="component" value="Unassembled WGS sequence"/>
</dbReference>
<evidence type="ECO:0000313" key="8">
    <source>
        <dbReference type="EMBL" id="GLK08624.1"/>
    </source>
</evidence>
<dbReference type="GO" id="GO:0022857">
    <property type="term" value="F:transmembrane transporter activity"/>
    <property type="evidence" value="ECO:0007669"/>
    <property type="project" value="InterPro"/>
</dbReference>
<dbReference type="PANTHER" id="PTHR42718:SF9">
    <property type="entry name" value="MAJOR FACILITATOR SUPERFAMILY MULTIDRUG TRANSPORTER MFSC"/>
    <property type="match status" value="1"/>
</dbReference>
<dbReference type="InterPro" id="IPR020846">
    <property type="entry name" value="MFS_dom"/>
</dbReference>
<feature type="domain" description="Major facilitator superfamily (MFS) profile" evidence="7">
    <location>
        <begin position="1"/>
        <end position="196"/>
    </location>
</feature>
<evidence type="ECO:0000256" key="6">
    <source>
        <dbReference type="SAM" id="Phobius"/>
    </source>
</evidence>
<evidence type="ECO:0000256" key="2">
    <source>
        <dbReference type="ARBA" id="ARBA00022448"/>
    </source>
</evidence>
<dbReference type="PANTHER" id="PTHR42718">
    <property type="entry name" value="MAJOR FACILITATOR SUPERFAMILY MULTIDRUG TRANSPORTER MFSC"/>
    <property type="match status" value="1"/>
</dbReference>
<proteinExistence type="predicted"/>
<feature type="transmembrane region" description="Helical" evidence="6">
    <location>
        <begin position="163"/>
        <end position="184"/>
    </location>
</feature>
<sequence length="196" mass="19728">MTERWRTLGVLTTGVLLLSVNVRVLDAALPPVALDSQVSLAVFTWPIYAYLLALLGVLIPVGPRRGVLLSGLAGFGLASVLCAFAFDAGMAIGGHDVYTVLLVGGRAVQGLTAAIAVRAGSGLVAAAFPGQVGRAAVAPLTAAGAGLLLGPGLGAAVDDHFSYSSIFLLDALSVLMVLAAVMVLTPRSAPVPEACP</sequence>
<keyword evidence="3 6" id="KW-0812">Transmembrane</keyword>
<dbReference type="InterPro" id="IPR011701">
    <property type="entry name" value="MFS"/>
</dbReference>
<keyword evidence="5 6" id="KW-0472">Membrane</keyword>
<evidence type="ECO:0000259" key="7">
    <source>
        <dbReference type="PROSITE" id="PS50850"/>
    </source>
</evidence>
<reference evidence="8" key="2">
    <citation type="submission" date="2023-01" db="EMBL/GenBank/DDBJ databases">
        <authorList>
            <person name="Sun Q."/>
            <person name="Evtushenko L."/>
        </authorList>
    </citation>
    <scope>NUCLEOTIDE SEQUENCE</scope>
    <source>
        <strain evidence="8">VKM Ac-2007</strain>
    </source>
</reference>
<accession>A0A9W6HZQ1</accession>
<protein>
    <recommendedName>
        <fullName evidence="7">Major facilitator superfamily (MFS) profile domain-containing protein</fullName>
    </recommendedName>
</protein>